<evidence type="ECO:0000313" key="3">
    <source>
        <dbReference type="EMBL" id="RRT31189.1"/>
    </source>
</evidence>
<name>A0A426WVE5_ENSVE</name>
<organism evidence="3 4">
    <name type="scientific">Ensete ventricosum</name>
    <name type="common">Abyssinian banana</name>
    <name type="synonym">Musa ensete</name>
    <dbReference type="NCBI Taxonomy" id="4639"/>
    <lineage>
        <taxon>Eukaryota</taxon>
        <taxon>Viridiplantae</taxon>
        <taxon>Streptophyta</taxon>
        <taxon>Embryophyta</taxon>
        <taxon>Tracheophyta</taxon>
        <taxon>Spermatophyta</taxon>
        <taxon>Magnoliopsida</taxon>
        <taxon>Liliopsida</taxon>
        <taxon>Zingiberales</taxon>
        <taxon>Musaceae</taxon>
        <taxon>Ensete</taxon>
    </lineage>
</organism>
<accession>A0A426WVE5</accession>
<reference evidence="3 4" key="1">
    <citation type="journal article" date="2014" name="Agronomy (Basel)">
        <title>A Draft Genome Sequence for Ensete ventricosum, the Drought-Tolerant Tree Against Hunger.</title>
        <authorList>
            <person name="Harrison J."/>
            <person name="Moore K.A."/>
            <person name="Paszkiewicz K."/>
            <person name="Jones T."/>
            <person name="Grant M."/>
            <person name="Ambacheew D."/>
            <person name="Muzemil S."/>
            <person name="Studholme D.J."/>
        </authorList>
    </citation>
    <scope>NUCLEOTIDE SEQUENCE [LARGE SCALE GENOMIC DNA]</scope>
</reference>
<proteinExistence type="predicted"/>
<comment type="caution">
    <text evidence="3">The sequence shown here is derived from an EMBL/GenBank/DDBJ whole genome shotgun (WGS) entry which is preliminary data.</text>
</comment>
<dbReference type="Proteomes" id="UP000287651">
    <property type="component" value="Unassembled WGS sequence"/>
</dbReference>
<evidence type="ECO:0000313" key="4">
    <source>
        <dbReference type="Proteomes" id="UP000287651"/>
    </source>
</evidence>
<gene>
    <name evidence="3" type="ORF">B296_00058495</name>
</gene>
<dbReference type="EMBL" id="AMZH03044924">
    <property type="protein sequence ID" value="RRT31189.1"/>
    <property type="molecule type" value="Genomic_DNA"/>
</dbReference>
<sequence length="155" mass="17289">VPAGTTAYTTVLAGAADYRTAHSRGARQLPAPKGLLARGESAGVVPARDQAARVDCPRRGHRGVRLHRGGNDGDAEREEEDLGHSFKKDYFAPLNLKNLEDYPPFIFLVYCRAYVLVIICNYMERRRGNVKVTAGPTMLWREIMPHGDATIRRNR</sequence>
<keyword evidence="2" id="KW-0472">Membrane</keyword>
<feature type="compositionally biased region" description="Basic residues" evidence="1">
    <location>
        <begin position="59"/>
        <end position="68"/>
    </location>
</feature>
<protein>
    <submittedName>
        <fullName evidence="3">Uncharacterized protein</fullName>
    </submittedName>
</protein>
<evidence type="ECO:0000256" key="1">
    <source>
        <dbReference type="SAM" id="MobiDB-lite"/>
    </source>
</evidence>
<evidence type="ECO:0000256" key="2">
    <source>
        <dbReference type="SAM" id="Phobius"/>
    </source>
</evidence>
<feature type="region of interest" description="Disordered" evidence="1">
    <location>
        <begin position="59"/>
        <end position="79"/>
    </location>
</feature>
<dbReference type="AlphaFoldDB" id="A0A426WVE5"/>
<feature type="non-terminal residue" evidence="3">
    <location>
        <position position="1"/>
    </location>
</feature>
<keyword evidence="2" id="KW-1133">Transmembrane helix</keyword>
<keyword evidence="2" id="KW-0812">Transmembrane</keyword>
<feature type="transmembrane region" description="Helical" evidence="2">
    <location>
        <begin position="105"/>
        <end position="123"/>
    </location>
</feature>